<evidence type="ECO:0000313" key="4">
    <source>
        <dbReference type="EMBL" id="ETM47959.1"/>
    </source>
</evidence>
<feature type="domain" description="Acyltransferase 3" evidence="3">
    <location>
        <begin position="63"/>
        <end position="393"/>
    </location>
</feature>
<keyword evidence="2" id="KW-0472">Membrane</keyword>
<feature type="transmembrane region" description="Helical" evidence="2">
    <location>
        <begin position="215"/>
        <end position="235"/>
    </location>
</feature>
<feature type="transmembrane region" description="Helical" evidence="2">
    <location>
        <begin position="317"/>
        <end position="335"/>
    </location>
</feature>
<evidence type="ECO:0000256" key="2">
    <source>
        <dbReference type="SAM" id="Phobius"/>
    </source>
</evidence>
<feature type="region of interest" description="Disordered" evidence="1">
    <location>
        <begin position="422"/>
        <end position="456"/>
    </location>
</feature>
<reference evidence="4" key="1">
    <citation type="submission" date="2013-11" db="EMBL/GenBank/DDBJ databases">
        <title>The Genome Sequence of Phytophthora parasitica IAC_01/95.</title>
        <authorList>
            <consortium name="The Broad Institute Genomics Platform"/>
            <person name="Russ C."/>
            <person name="Tyler B."/>
            <person name="Panabieres F."/>
            <person name="Shan W."/>
            <person name="Tripathy S."/>
            <person name="Grunwald N."/>
            <person name="Machado M."/>
            <person name="Johnson C.S."/>
            <person name="Arredondo F."/>
            <person name="Hong C."/>
            <person name="Coffey M."/>
            <person name="Young S.K."/>
            <person name="Zeng Q."/>
            <person name="Gargeya S."/>
            <person name="Fitzgerald M."/>
            <person name="Abouelleil A."/>
            <person name="Alvarado L."/>
            <person name="Chapman S.B."/>
            <person name="Gainer-Dewar J."/>
            <person name="Goldberg J."/>
            <person name="Griggs A."/>
            <person name="Gujja S."/>
            <person name="Hansen M."/>
            <person name="Howarth C."/>
            <person name="Imamovic A."/>
            <person name="Ireland A."/>
            <person name="Larimer J."/>
            <person name="McCowan C."/>
            <person name="Murphy C."/>
            <person name="Pearson M."/>
            <person name="Poon T.W."/>
            <person name="Priest M."/>
            <person name="Roberts A."/>
            <person name="Saif S."/>
            <person name="Shea T."/>
            <person name="Sykes S."/>
            <person name="Wortman J."/>
            <person name="Nusbaum C."/>
            <person name="Birren B."/>
        </authorList>
    </citation>
    <scope>NUCLEOTIDE SEQUENCE [LARGE SCALE GENOMIC DNA]</scope>
    <source>
        <strain evidence="4">IAC_01/95</strain>
    </source>
</reference>
<feature type="transmembrane region" description="Helical" evidence="2">
    <location>
        <begin position="87"/>
        <end position="109"/>
    </location>
</feature>
<evidence type="ECO:0000259" key="3">
    <source>
        <dbReference type="Pfam" id="PF01757"/>
    </source>
</evidence>
<name>W2NJU0_PHYNI</name>
<feature type="compositionally biased region" description="Basic and acidic residues" evidence="1">
    <location>
        <begin position="422"/>
        <end position="432"/>
    </location>
</feature>
<dbReference type="Pfam" id="PF01757">
    <property type="entry name" value="Acyl_transf_3"/>
    <property type="match status" value="1"/>
</dbReference>
<gene>
    <name evidence="4" type="ORF">L914_07450</name>
</gene>
<dbReference type="AlphaFoldDB" id="W2NJU0"/>
<dbReference type="PANTHER" id="PTHR23028:SF53">
    <property type="entry name" value="ACYL_TRANSF_3 DOMAIN-CONTAINING PROTEIN"/>
    <property type="match status" value="1"/>
</dbReference>
<dbReference type="GO" id="GO:0016747">
    <property type="term" value="F:acyltransferase activity, transferring groups other than amino-acyl groups"/>
    <property type="evidence" value="ECO:0007669"/>
    <property type="project" value="InterPro"/>
</dbReference>
<keyword evidence="2" id="KW-0812">Transmembrane</keyword>
<feature type="transmembrane region" description="Helical" evidence="2">
    <location>
        <begin position="347"/>
        <end position="369"/>
    </location>
</feature>
<dbReference type="PANTHER" id="PTHR23028">
    <property type="entry name" value="ACETYLTRANSFERASE"/>
    <property type="match status" value="1"/>
</dbReference>
<dbReference type="InterPro" id="IPR002656">
    <property type="entry name" value="Acyl_transf_3_dom"/>
</dbReference>
<dbReference type="GO" id="GO:0000271">
    <property type="term" value="P:polysaccharide biosynthetic process"/>
    <property type="evidence" value="ECO:0007669"/>
    <property type="project" value="TreeGrafter"/>
</dbReference>
<dbReference type="InterPro" id="IPR050879">
    <property type="entry name" value="Acyltransferase_3"/>
</dbReference>
<keyword evidence="2" id="KW-1133">Transmembrane helix</keyword>
<proteinExistence type="predicted"/>
<feature type="transmembrane region" description="Helical" evidence="2">
    <location>
        <begin position="276"/>
        <end position="297"/>
    </location>
</feature>
<dbReference type="EMBL" id="KI692577">
    <property type="protein sequence ID" value="ETM47959.1"/>
    <property type="molecule type" value="Genomic_DNA"/>
</dbReference>
<organism evidence="4">
    <name type="scientific">Phytophthora nicotianae</name>
    <name type="common">Potato buckeye rot agent</name>
    <name type="synonym">Phytophthora parasitica</name>
    <dbReference type="NCBI Taxonomy" id="4792"/>
    <lineage>
        <taxon>Eukaryota</taxon>
        <taxon>Sar</taxon>
        <taxon>Stramenopiles</taxon>
        <taxon>Oomycota</taxon>
        <taxon>Peronosporomycetes</taxon>
        <taxon>Peronosporales</taxon>
        <taxon>Peronosporaceae</taxon>
        <taxon>Phytophthora</taxon>
    </lineage>
</organism>
<accession>W2NJU0</accession>
<feature type="non-terminal residue" evidence="4">
    <location>
        <position position="1"/>
    </location>
</feature>
<feature type="transmembrane region" description="Helical" evidence="2">
    <location>
        <begin position="247"/>
        <end position="264"/>
    </location>
</feature>
<dbReference type="Proteomes" id="UP000054532">
    <property type="component" value="Unassembled WGS sequence"/>
</dbReference>
<feature type="transmembrane region" description="Helical" evidence="2">
    <location>
        <begin position="381"/>
        <end position="400"/>
    </location>
</feature>
<dbReference type="VEuPathDB" id="FungiDB:PPTG_19923"/>
<feature type="transmembrane region" description="Helical" evidence="2">
    <location>
        <begin position="138"/>
        <end position="155"/>
    </location>
</feature>
<sequence>PQTTDIMMHAIQVIEDDGTKQEVPLQEKASNTTIHNTKITKVEEGFPRNKPNERPLSPVSKILFLDGVRGAAVVFVVTQHSGYMHDIFMGAVGVDAFFVLSSFLLTMIFMKKSIKLIAEAASYRKWGLTLIDYFSKRFFRVYPLFALLSITLWLMPFEYKNQYYLVKKPEDFNLFQTLTFHPEHRHYLLWTLPLEISYYFILPAFVLAVLKMGRFWWMSFIPLYAWVIHEGLYTIRDNFYRQPLSAHLPTFVAGSMAAVIFVKVDTWIKSSGFKFLTPHIVALRIVEAVLIAAYLSVVFRGLFFNWLGMPLPPDTRYIMPFTSVKLSLLIVIEMIRPSTVAEIFEWVVLRYLGKISFSVYLLHVFVIFTKPIKYQANYYDRTFSIFALVIMLATVSYHLVEYPSQLLAQRISRKLASLAAGEHEKVAEHSDTDSEDGDSAKSSAGLLQGKSATTSV</sequence>
<evidence type="ECO:0000256" key="1">
    <source>
        <dbReference type="SAM" id="MobiDB-lite"/>
    </source>
</evidence>
<feature type="transmembrane region" description="Helical" evidence="2">
    <location>
        <begin position="187"/>
        <end position="208"/>
    </location>
</feature>
<protein>
    <recommendedName>
        <fullName evidence="3">Acyltransferase 3 domain-containing protein</fullName>
    </recommendedName>
</protein>
<dbReference type="GO" id="GO:0016020">
    <property type="term" value="C:membrane"/>
    <property type="evidence" value="ECO:0007669"/>
    <property type="project" value="TreeGrafter"/>
</dbReference>